<feature type="region of interest" description="Disordered" evidence="1">
    <location>
        <begin position="278"/>
        <end position="301"/>
    </location>
</feature>
<dbReference type="Proteomes" id="UP001219525">
    <property type="component" value="Unassembled WGS sequence"/>
</dbReference>
<gene>
    <name evidence="2" type="ORF">GGX14DRAFT_570353</name>
</gene>
<sequence>MSFLVILFSCPPDYPELAQMLPTNNIDHSAPQFDGSYAIIVVPRRPAALVVRCIVPLVVHNTHSSPSTPSHTFLEPWVWLSPLAQSHTHLAYHRQHLFSGVKTSKRIFGLTCFLKSEFPGQLCRPCHPVSCYPLPVHTAHRHLLPAARCPPPAAHHPPPARSTPGVFRKSVRDMTRQVTCHAQSASILRLTTAHLSVLLPAARRPTPAAYCPPPVAQTSALCPPHTAARCSLFAALPPAYTLHRFLKPAIIYHQCHDDHRRRQMVYLWTWDTTPLHPAKAPPSLPQSHTPSQADVGTPSTQSQQLDDFAAYSNGEHSHQLTPAEDIPWPATFGSHGQSASGRHIRRPSSRGVRSSQRSPERRHSRASASLPSTGSASVTGRGVERAQDIFAALVRPAAQRRASDVEMNPARRRDLESGEASCADSPSFLVPTRSDPREKVVLIRDVLATNTSAITNGAAVPPLPLPRPPLRPLPPPRRRSGPRCKHPSRARESTDSPPTASTAAGTTIAKPKRRATRHANTVERAHREYRRRACAPRDAKPSGSATAPLAALRRLKARPQFVATAQAARRYRVLAARTLRALDREAEAVSISFLPPLPLLVRLISLNLTFIRCRSHLGCTLQQLWAESFRMQCLRNAAKEEFDLMPTLAQQDSSTTSHFRS</sequence>
<dbReference type="EMBL" id="JARJCW010000052">
    <property type="protein sequence ID" value="KAJ7203094.1"/>
    <property type="molecule type" value="Genomic_DNA"/>
</dbReference>
<evidence type="ECO:0000256" key="1">
    <source>
        <dbReference type="SAM" id="MobiDB-lite"/>
    </source>
</evidence>
<feature type="region of interest" description="Disordered" evidence="1">
    <location>
        <begin position="315"/>
        <end position="381"/>
    </location>
</feature>
<feature type="region of interest" description="Disordered" evidence="1">
    <location>
        <begin position="397"/>
        <end position="432"/>
    </location>
</feature>
<reference evidence="2" key="1">
    <citation type="submission" date="2023-03" db="EMBL/GenBank/DDBJ databases">
        <title>Massive genome expansion in bonnet fungi (Mycena s.s.) driven by repeated elements and novel gene families across ecological guilds.</title>
        <authorList>
            <consortium name="Lawrence Berkeley National Laboratory"/>
            <person name="Harder C.B."/>
            <person name="Miyauchi S."/>
            <person name="Viragh M."/>
            <person name="Kuo A."/>
            <person name="Thoen E."/>
            <person name="Andreopoulos B."/>
            <person name="Lu D."/>
            <person name="Skrede I."/>
            <person name="Drula E."/>
            <person name="Henrissat B."/>
            <person name="Morin E."/>
            <person name="Kohler A."/>
            <person name="Barry K."/>
            <person name="LaButti K."/>
            <person name="Morin E."/>
            <person name="Salamov A."/>
            <person name="Lipzen A."/>
            <person name="Mereny Z."/>
            <person name="Hegedus B."/>
            <person name="Baldrian P."/>
            <person name="Stursova M."/>
            <person name="Weitz H."/>
            <person name="Taylor A."/>
            <person name="Grigoriev I.V."/>
            <person name="Nagy L.G."/>
            <person name="Martin F."/>
            <person name="Kauserud H."/>
        </authorList>
    </citation>
    <scope>NUCLEOTIDE SEQUENCE</scope>
    <source>
        <strain evidence="2">9144</strain>
    </source>
</reference>
<feature type="compositionally biased region" description="Basic residues" evidence="1">
    <location>
        <begin position="476"/>
        <end position="488"/>
    </location>
</feature>
<name>A0AAD6Y5X0_9AGAR</name>
<evidence type="ECO:0000313" key="2">
    <source>
        <dbReference type="EMBL" id="KAJ7203094.1"/>
    </source>
</evidence>
<organism evidence="2 3">
    <name type="scientific">Mycena pura</name>
    <dbReference type="NCBI Taxonomy" id="153505"/>
    <lineage>
        <taxon>Eukaryota</taxon>
        <taxon>Fungi</taxon>
        <taxon>Dikarya</taxon>
        <taxon>Basidiomycota</taxon>
        <taxon>Agaricomycotina</taxon>
        <taxon>Agaricomycetes</taxon>
        <taxon>Agaricomycetidae</taxon>
        <taxon>Agaricales</taxon>
        <taxon>Marasmiineae</taxon>
        <taxon>Mycenaceae</taxon>
        <taxon>Mycena</taxon>
    </lineage>
</organism>
<evidence type="ECO:0000313" key="3">
    <source>
        <dbReference type="Proteomes" id="UP001219525"/>
    </source>
</evidence>
<protein>
    <submittedName>
        <fullName evidence="2">Uncharacterized protein</fullName>
    </submittedName>
</protein>
<feature type="compositionally biased region" description="Pro residues" evidence="1">
    <location>
        <begin position="461"/>
        <end position="475"/>
    </location>
</feature>
<dbReference type="AlphaFoldDB" id="A0AAD6Y5X0"/>
<feature type="region of interest" description="Disordered" evidence="1">
    <location>
        <begin position="456"/>
        <end position="545"/>
    </location>
</feature>
<feature type="compositionally biased region" description="Polar residues" evidence="1">
    <location>
        <begin position="285"/>
        <end position="301"/>
    </location>
</feature>
<comment type="caution">
    <text evidence="2">The sequence shown here is derived from an EMBL/GenBank/DDBJ whole genome shotgun (WGS) entry which is preliminary data.</text>
</comment>
<feature type="compositionally biased region" description="Low complexity" evidence="1">
    <location>
        <begin position="495"/>
        <end position="507"/>
    </location>
</feature>
<feature type="compositionally biased region" description="Basic and acidic residues" evidence="1">
    <location>
        <begin position="401"/>
        <end position="416"/>
    </location>
</feature>
<keyword evidence="3" id="KW-1185">Reference proteome</keyword>
<feature type="compositionally biased region" description="Polar residues" evidence="1">
    <location>
        <begin position="366"/>
        <end position="378"/>
    </location>
</feature>
<proteinExistence type="predicted"/>
<accession>A0AAD6Y5X0</accession>